<protein>
    <submittedName>
        <fullName evidence="2">Uncharacterized protein</fullName>
    </submittedName>
</protein>
<feature type="region of interest" description="Disordered" evidence="1">
    <location>
        <begin position="233"/>
        <end position="419"/>
    </location>
</feature>
<feature type="compositionally biased region" description="Polar residues" evidence="1">
    <location>
        <begin position="384"/>
        <end position="400"/>
    </location>
</feature>
<feature type="compositionally biased region" description="Basic and acidic residues" evidence="1">
    <location>
        <begin position="269"/>
        <end position="279"/>
    </location>
</feature>
<accession>A0A0D9QCZ5</accession>
<dbReference type="AlphaFoldDB" id="A0A0D9QCZ5"/>
<keyword evidence="3" id="KW-1185">Reference proteome</keyword>
<proteinExistence type="predicted"/>
<reference evidence="2 3" key="1">
    <citation type="submission" date="2014-03" db="EMBL/GenBank/DDBJ databases">
        <title>The Genome Sequence of Plasmodium fragile nilgiri.</title>
        <authorList>
            <consortium name="The Broad Institute Genomics Platform"/>
            <consortium name="The Broad Institute Genome Sequencing Center for Infectious Disease"/>
            <person name="Neafsey D."/>
            <person name="Duraisingh M."/>
            <person name="Young S.K."/>
            <person name="Zeng Q."/>
            <person name="Gargeya S."/>
            <person name="Abouelleil A."/>
            <person name="Alvarado L."/>
            <person name="Chapman S.B."/>
            <person name="Gainer-Dewar J."/>
            <person name="Goldberg J."/>
            <person name="Griggs A."/>
            <person name="Gujja S."/>
            <person name="Hansen M."/>
            <person name="Howarth C."/>
            <person name="Imamovic A."/>
            <person name="Larimer J."/>
            <person name="Pearson M."/>
            <person name="Poon T.W."/>
            <person name="Priest M."/>
            <person name="Roberts A."/>
            <person name="Saif S."/>
            <person name="Shea T."/>
            <person name="Sykes S."/>
            <person name="Wortman J."/>
            <person name="Nusbaum C."/>
            <person name="Birren B."/>
        </authorList>
    </citation>
    <scope>NUCLEOTIDE SEQUENCE [LARGE SCALE GENOMIC DNA]</scope>
    <source>
        <strain evidence="3">nilgiri</strain>
    </source>
</reference>
<name>A0A0D9QCZ5_PLAFR</name>
<feature type="compositionally biased region" description="Low complexity" evidence="1">
    <location>
        <begin position="340"/>
        <end position="349"/>
    </location>
</feature>
<dbReference type="GeneID" id="24270753"/>
<evidence type="ECO:0000256" key="1">
    <source>
        <dbReference type="SAM" id="MobiDB-lite"/>
    </source>
</evidence>
<dbReference type="RefSeq" id="XP_012338464.1">
    <property type="nucleotide sequence ID" value="XM_012483041.1"/>
</dbReference>
<evidence type="ECO:0000313" key="2">
    <source>
        <dbReference type="EMBL" id="KJP84930.1"/>
    </source>
</evidence>
<dbReference type="Proteomes" id="UP000054561">
    <property type="component" value="Unassembled WGS sequence"/>
</dbReference>
<gene>
    <name evidence="2" type="ORF">AK88_05439</name>
</gene>
<dbReference type="EMBL" id="KQ001773">
    <property type="protein sequence ID" value="KJP84930.1"/>
    <property type="molecule type" value="Genomic_DNA"/>
</dbReference>
<sequence>MPDNSLWQDIEAQLEKFIQHLKEDHVEDVYSLHCNYYAWADWRPPHGSPVEVPSPGDIIICTLMTNALYFLNGWSKAPGTHTADHSGGHTALKDFIRCGIVNMFMHLLEESACNTEWGIFYAWHTMQHMKNDGPFGRNLIYAGTCKNGMEEDIEVDGWSMQQSIKQWLSTHDSIRNRIQHASASTNCSSKIAEYTKKDNGKKNTDDADIVKAQVVQTAKNLSKGMGKIFRQIKKEADDDDEDEHDDDHDEDAEEDAIAKPKSPENGPHGTDDKNKEKEQPSSTPSPTASGAGSPGAPPSPPTGQPRSDGSAGENAVTSATVPIPQAPPAAPPAVEDKGKSSSSASPSSPDETKKPEGKNKNVPCTPVKETVGHASEGGGRVQIQFLSTPSSTECSGTASTDSRDSTVHVAVPVPQDPSE</sequence>
<organism evidence="2 3">
    <name type="scientific">Plasmodium fragile</name>
    <dbReference type="NCBI Taxonomy" id="5857"/>
    <lineage>
        <taxon>Eukaryota</taxon>
        <taxon>Sar</taxon>
        <taxon>Alveolata</taxon>
        <taxon>Apicomplexa</taxon>
        <taxon>Aconoidasida</taxon>
        <taxon>Haemosporida</taxon>
        <taxon>Plasmodiidae</taxon>
        <taxon>Plasmodium</taxon>
        <taxon>Plasmodium (Plasmodium)</taxon>
    </lineage>
</organism>
<dbReference type="VEuPathDB" id="PlasmoDB:AK88_05439"/>
<feature type="compositionally biased region" description="Acidic residues" evidence="1">
    <location>
        <begin position="237"/>
        <end position="255"/>
    </location>
</feature>
<feature type="compositionally biased region" description="Basic and acidic residues" evidence="1">
    <location>
        <begin position="350"/>
        <end position="359"/>
    </location>
</feature>
<feature type="compositionally biased region" description="Low complexity" evidence="1">
    <location>
        <begin position="280"/>
        <end position="291"/>
    </location>
</feature>
<evidence type="ECO:0000313" key="3">
    <source>
        <dbReference type="Proteomes" id="UP000054561"/>
    </source>
</evidence>